<reference evidence="1" key="1">
    <citation type="submission" date="2020-05" db="EMBL/GenBank/DDBJ databases">
        <authorList>
            <person name="Zhu T."/>
            <person name="Keshari N."/>
            <person name="Lu X."/>
        </authorList>
    </citation>
    <scope>NUCLEOTIDE SEQUENCE</scope>
    <source>
        <strain evidence="1">NK1-12</strain>
    </source>
</reference>
<sequence>MVFLLSNQNVFEYLTVRGICDGESQSDSQIESKSCKNFNLLVHLADKHHFLIKQEPLDQNGSTHKDLLHEWQIHQLMKQSDLQSIRPLLSRMIDFNLEDSIAIFDYLTEYSDLDDFYHRRQSFPVVAAAALGATVAAVHQATLDREDYQRCLEPTVTNSDGEANEQVPDLLYGLEYLTYQQFAAASTDALKFYELVQRYESLIQAIAELNDAYEPCCLIHNDLKLNNILLLHDWETAAPATSLPLSLNLSQPLIRLIDWEKSVWGDPAADLGALIASYLKLWLKSLTVKAGIDLDLALRFATTPLEKLHPSLSALTQAYLAQFPQVLERFPDFLPRVMRFAGFELIEAIQAKLHYHEPFGNIEICMLQVAKTLLCTPTKSIPTVFGCTADELLATDRVDRVEQLETNASTDERMLASVNPPVAISSIEPIAFKPPLPFEQASILDDLVNHIQIYSNGWMVHANYGNSELFESSICLNQLPVNLQHQYLRMQLRDYLYDLYFSGEQVAVSISDSFTKLENNMLRGLHLPFYQQLEASNHGEGYFDPAWQVLRQKADGSRVLQKAGLTIHLQPEDCAHVLSELQDAVALRLPAGRIEAEFYIAVGNGGWVTEPALDLYFNVTPAGAIQLLDCFTEQLNHLAIPFSFKVLADPDAYNRLDAAVLQIAQHQYGMVYPMLQAIYPSVRSQLQPAVPLFTKPLAAGLGLAEEPESEPAEFGLNRLQWVAEALLAAWRAGDESPANRLRAIQHQFAQHGIDWQRPYLNPQRQDLYTALDGQEAKT</sequence>
<dbReference type="Pfam" id="PF17914">
    <property type="entry name" value="HopA1"/>
    <property type="match status" value="1"/>
</dbReference>
<gene>
    <name evidence="1" type="ORF">HJG54_07280</name>
</gene>
<dbReference type="SUPFAM" id="SSF56112">
    <property type="entry name" value="Protein kinase-like (PK-like)"/>
    <property type="match status" value="1"/>
</dbReference>
<protein>
    <submittedName>
        <fullName evidence="1">Phosphotransferase</fullName>
    </submittedName>
</protein>
<evidence type="ECO:0000313" key="1">
    <source>
        <dbReference type="EMBL" id="WNZ22676.1"/>
    </source>
</evidence>
<dbReference type="EMBL" id="CP053586">
    <property type="protein sequence ID" value="WNZ22676.1"/>
    <property type="molecule type" value="Genomic_DNA"/>
</dbReference>
<proteinExistence type="predicted"/>
<dbReference type="InterPro" id="IPR011009">
    <property type="entry name" value="Kinase-like_dom_sf"/>
</dbReference>
<organism evidence="1">
    <name type="scientific">Leptolyngbya sp. NK1-12</name>
    <dbReference type="NCBI Taxonomy" id="2547451"/>
    <lineage>
        <taxon>Bacteria</taxon>
        <taxon>Bacillati</taxon>
        <taxon>Cyanobacteriota</taxon>
        <taxon>Cyanophyceae</taxon>
        <taxon>Leptolyngbyales</taxon>
        <taxon>Leptolyngbyaceae</taxon>
        <taxon>Leptolyngbya group</taxon>
        <taxon>Leptolyngbya</taxon>
    </lineage>
</organism>
<dbReference type="InterPro" id="IPR040871">
    <property type="entry name" value="HopA1"/>
</dbReference>
<accession>A0AA96WJU0</accession>
<dbReference type="Gene3D" id="3.90.1200.10">
    <property type="match status" value="1"/>
</dbReference>
<name>A0AA96WJU0_9CYAN</name>
<dbReference type="AlphaFoldDB" id="A0AA96WJU0"/>